<feature type="signal peptide" evidence="1">
    <location>
        <begin position="1"/>
        <end position="18"/>
    </location>
</feature>
<dbReference type="Proteomes" id="UP000823388">
    <property type="component" value="Chromosome 3N"/>
</dbReference>
<evidence type="ECO:0008006" key="4">
    <source>
        <dbReference type="Google" id="ProtNLM"/>
    </source>
</evidence>
<evidence type="ECO:0000313" key="2">
    <source>
        <dbReference type="EMBL" id="KAG2615944.1"/>
    </source>
</evidence>
<reference evidence="2" key="1">
    <citation type="submission" date="2020-05" db="EMBL/GenBank/DDBJ databases">
        <title>WGS assembly of Panicum virgatum.</title>
        <authorList>
            <person name="Lovell J.T."/>
            <person name="Jenkins J."/>
            <person name="Shu S."/>
            <person name="Juenger T.E."/>
            <person name="Schmutz J."/>
        </authorList>
    </citation>
    <scope>NUCLEOTIDE SEQUENCE</scope>
    <source>
        <strain evidence="2">AP13</strain>
    </source>
</reference>
<gene>
    <name evidence="2" type="ORF">PVAP13_3NG066402</name>
</gene>
<comment type="caution">
    <text evidence="2">The sequence shown here is derived from an EMBL/GenBank/DDBJ whole genome shotgun (WGS) entry which is preliminary data.</text>
</comment>
<protein>
    <recommendedName>
        <fullName evidence="4">Secreted protein</fullName>
    </recommendedName>
</protein>
<keyword evidence="1" id="KW-0732">Signal</keyword>
<evidence type="ECO:0000313" key="3">
    <source>
        <dbReference type="Proteomes" id="UP000823388"/>
    </source>
</evidence>
<name>A0A8T0U593_PANVG</name>
<organism evidence="2 3">
    <name type="scientific">Panicum virgatum</name>
    <name type="common">Blackwell switchgrass</name>
    <dbReference type="NCBI Taxonomy" id="38727"/>
    <lineage>
        <taxon>Eukaryota</taxon>
        <taxon>Viridiplantae</taxon>
        <taxon>Streptophyta</taxon>
        <taxon>Embryophyta</taxon>
        <taxon>Tracheophyta</taxon>
        <taxon>Spermatophyta</taxon>
        <taxon>Magnoliopsida</taxon>
        <taxon>Liliopsida</taxon>
        <taxon>Poales</taxon>
        <taxon>Poaceae</taxon>
        <taxon>PACMAD clade</taxon>
        <taxon>Panicoideae</taxon>
        <taxon>Panicodae</taxon>
        <taxon>Paniceae</taxon>
        <taxon>Panicinae</taxon>
        <taxon>Panicum</taxon>
        <taxon>Panicum sect. Hiantes</taxon>
    </lineage>
</organism>
<sequence>MMIAHKHGSLFLSRFSSALKICDSALLLKGLCTCTIREHTNMIQCSASSDGCPWFDQRNCFLCPYIVLFRVCIYGTCSMILNKAFRKAVRHGPDTQVVLKYIY</sequence>
<proteinExistence type="predicted"/>
<keyword evidence="3" id="KW-1185">Reference proteome</keyword>
<feature type="chain" id="PRO_5035914558" description="Secreted protein" evidence="1">
    <location>
        <begin position="19"/>
        <end position="103"/>
    </location>
</feature>
<dbReference type="EMBL" id="CM029042">
    <property type="protein sequence ID" value="KAG2615944.1"/>
    <property type="molecule type" value="Genomic_DNA"/>
</dbReference>
<evidence type="ECO:0000256" key="1">
    <source>
        <dbReference type="SAM" id="SignalP"/>
    </source>
</evidence>
<dbReference type="AlphaFoldDB" id="A0A8T0U593"/>
<accession>A0A8T0U593</accession>